<comment type="function">
    <text evidence="12">Transposase-derived protein that may have nuclease activity. Does not have transposase activity.</text>
</comment>
<evidence type="ECO:0000259" key="13">
    <source>
        <dbReference type="Pfam" id="PF13359"/>
    </source>
</evidence>
<keyword evidence="9" id="KW-0378">Hydrolase</keyword>
<evidence type="ECO:0000256" key="2">
    <source>
        <dbReference type="ARBA" id="ARBA00004123"/>
    </source>
</evidence>
<evidence type="ECO:0000313" key="14">
    <source>
        <dbReference type="EMBL" id="OXA39364.1"/>
    </source>
</evidence>
<evidence type="ECO:0000256" key="4">
    <source>
        <dbReference type="ARBA" id="ARBA00006958"/>
    </source>
</evidence>
<dbReference type="PANTHER" id="PTHR22930">
    <property type="match status" value="1"/>
</dbReference>
<dbReference type="Proteomes" id="UP000198287">
    <property type="component" value="Unassembled WGS sequence"/>
</dbReference>
<dbReference type="PANTHER" id="PTHR22930:SF289">
    <property type="entry name" value="DDE TNP4 DOMAIN-CONTAINING PROTEIN-RELATED"/>
    <property type="match status" value="1"/>
</dbReference>
<dbReference type="GO" id="GO:0005634">
    <property type="term" value="C:nucleus"/>
    <property type="evidence" value="ECO:0007669"/>
    <property type="project" value="UniProtKB-SubCell"/>
</dbReference>
<dbReference type="OMA" id="NGHAEDI"/>
<sequence length="332" mass="37669">MDVDDLLDTSDDEGEEGLVCRQRVFRPRINFDSFCVMEFKERFRLRPNEAEFVVTRLAPRLIDSNKNMALTPRQQLLVALHWLGNGSQYHGIGDMHGVSKSTVCRSLKRVVNAIVDLLFQEIVRFPDETSDLAYKFMRKGGFPCVAGCADGTLINIIAPSHNEAAYVDREGNHSINVLMVCGPDLSFYFVSARWPGSVHDSRVMQNSTIYRKFESDSAYGLRDWLIRPIHRNPNDVLEQRFNAAQKSTRRIIENAYGVMKARFPCLRYLRVNPVFAGKIIMACATLHNIAANEDFEDNGHADNGHAEDIDIGFPGVSVSSERRINDLMQFFT</sequence>
<reference evidence="14 15" key="1">
    <citation type="submission" date="2015-12" db="EMBL/GenBank/DDBJ databases">
        <title>The genome of Folsomia candida.</title>
        <authorList>
            <person name="Faddeeva A."/>
            <person name="Derks M.F."/>
            <person name="Anvar Y."/>
            <person name="Smit S."/>
            <person name="Van Straalen N."/>
            <person name="Roelofs D."/>
        </authorList>
    </citation>
    <scope>NUCLEOTIDE SEQUENCE [LARGE SCALE GENOMIC DNA]</scope>
    <source>
        <strain evidence="14 15">VU population</strain>
        <tissue evidence="14">Whole body</tissue>
    </source>
</reference>
<comment type="similarity">
    <text evidence="4">Belongs to the HARBI1 family.</text>
</comment>
<comment type="cofactor">
    <cofactor evidence="1">
        <name>a divalent metal cation</name>
        <dbReference type="ChEBI" id="CHEBI:60240"/>
    </cofactor>
</comment>
<dbReference type="GO" id="GO:0004518">
    <property type="term" value="F:nuclease activity"/>
    <property type="evidence" value="ECO:0007669"/>
    <property type="project" value="UniProtKB-KW"/>
</dbReference>
<feature type="domain" description="DDE Tnp4" evidence="13">
    <location>
        <begin position="150"/>
        <end position="288"/>
    </location>
</feature>
<evidence type="ECO:0000256" key="6">
    <source>
        <dbReference type="ARBA" id="ARBA00022490"/>
    </source>
</evidence>
<keyword evidence="6" id="KW-0963">Cytoplasm</keyword>
<protein>
    <recommendedName>
        <fullName evidence="5">Putative nuclease HARBI1</fullName>
    </recommendedName>
    <alternativeName>
        <fullName evidence="11">Harbinger transposase-derived nuclease</fullName>
    </alternativeName>
</protein>
<dbReference type="GO" id="GO:0005737">
    <property type="term" value="C:cytoplasm"/>
    <property type="evidence" value="ECO:0007669"/>
    <property type="project" value="UniProtKB-SubCell"/>
</dbReference>
<evidence type="ECO:0000256" key="10">
    <source>
        <dbReference type="ARBA" id="ARBA00023242"/>
    </source>
</evidence>
<dbReference type="InterPro" id="IPR026103">
    <property type="entry name" value="HARBI1_animal"/>
</dbReference>
<accession>A0A226D3B4</accession>
<evidence type="ECO:0000256" key="11">
    <source>
        <dbReference type="ARBA" id="ARBA00030126"/>
    </source>
</evidence>
<dbReference type="InterPro" id="IPR045249">
    <property type="entry name" value="HARBI1-like"/>
</dbReference>
<keyword evidence="7" id="KW-0540">Nuclease</keyword>
<evidence type="ECO:0000256" key="9">
    <source>
        <dbReference type="ARBA" id="ARBA00022801"/>
    </source>
</evidence>
<dbReference type="InterPro" id="IPR027806">
    <property type="entry name" value="HARBI1_dom"/>
</dbReference>
<comment type="subcellular location">
    <subcellularLocation>
        <location evidence="3">Cytoplasm</location>
    </subcellularLocation>
    <subcellularLocation>
        <location evidence="2">Nucleus</location>
    </subcellularLocation>
</comment>
<gene>
    <name evidence="14" type="ORF">Fcan01_25845</name>
</gene>
<evidence type="ECO:0000256" key="1">
    <source>
        <dbReference type="ARBA" id="ARBA00001968"/>
    </source>
</evidence>
<proteinExistence type="inferred from homology"/>
<dbReference type="OrthoDB" id="7998387at2759"/>
<dbReference type="EMBL" id="LNIX01000039">
    <property type="protein sequence ID" value="OXA39364.1"/>
    <property type="molecule type" value="Genomic_DNA"/>
</dbReference>
<evidence type="ECO:0000256" key="5">
    <source>
        <dbReference type="ARBA" id="ARBA00015519"/>
    </source>
</evidence>
<evidence type="ECO:0000256" key="7">
    <source>
        <dbReference type="ARBA" id="ARBA00022722"/>
    </source>
</evidence>
<keyword evidence="8" id="KW-0479">Metal-binding</keyword>
<organism evidence="14 15">
    <name type="scientific">Folsomia candida</name>
    <name type="common">Springtail</name>
    <dbReference type="NCBI Taxonomy" id="158441"/>
    <lineage>
        <taxon>Eukaryota</taxon>
        <taxon>Metazoa</taxon>
        <taxon>Ecdysozoa</taxon>
        <taxon>Arthropoda</taxon>
        <taxon>Hexapoda</taxon>
        <taxon>Collembola</taxon>
        <taxon>Entomobryomorpha</taxon>
        <taxon>Isotomoidea</taxon>
        <taxon>Isotomidae</taxon>
        <taxon>Proisotominae</taxon>
        <taxon>Folsomia</taxon>
    </lineage>
</organism>
<evidence type="ECO:0000256" key="12">
    <source>
        <dbReference type="ARBA" id="ARBA00045850"/>
    </source>
</evidence>
<dbReference type="GO" id="GO:0046872">
    <property type="term" value="F:metal ion binding"/>
    <property type="evidence" value="ECO:0007669"/>
    <property type="project" value="UniProtKB-KW"/>
</dbReference>
<keyword evidence="10" id="KW-0539">Nucleus</keyword>
<evidence type="ECO:0000256" key="8">
    <source>
        <dbReference type="ARBA" id="ARBA00022723"/>
    </source>
</evidence>
<dbReference type="PRINTS" id="PR02086">
    <property type="entry name" value="PUTNUCHARBI1"/>
</dbReference>
<evidence type="ECO:0000256" key="3">
    <source>
        <dbReference type="ARBA" id="ARBA00004496"/>
    </source>
</evidence>
<evidence type="ECO:0000313" key="15">
    <source>
        <dbReference type="Proteomes" id="UP000198287"/>
    </source>
</evidence>
<comment type="caution">
    <text evidence="14">The sequence shown here is derived from an EMBL/GenBank/DDBJ whole genome shotgun (WGS) entry which is preliminary data.</text>
</comment>
<dbReference type="GO" id="GO:0016787">
    <property type="term" value="F:hydrolase activity"/>
    <property type="evidence" value="ECO:0007669"/>
    <property type="project" value="UniProtKB-KW"/>
</dbReference>
<dbReference type="AlphaFoldDB" id="A0A226D3B4"/>
<dbReference type="Pfam" id="PF13359">
    <property type="entry name" value="DDE_Tnp_4"/>
    <property type="match status" value="1"/>
</dbReference>
<keyword evidence="15" id="KW-1185">Reference proteome</keyword>
<name>A0A226D3B4_FOLCA</name>